<evidence type="ECO:0000259" key="8">
    <source>
        <dbReference type="Pfam" id="PF16582"/>
    </source>
</evidence>
<dbReference type="InterPro" id="IPR032264">
    <property type="entry name" value="MenD_middle"/>
</dbReference>
<feature type="domain" description="Thiamine pyrophosphate enzyme TPP-binding" evidence="6">
    <location>
        <begin position="440"/>
        <end position="564"/>
    </location>
</feature>
<feature type="domain" description="Menaquinone biosynthesis protein MenD middle" evidence="8">
    <location>
        <begin position="228"/>
        <end position="406"/>
    </location>
</feature>
<keyword evidence="5" id="KW-0464">Manganese</keyword>
<dbReference type="NCBIfam" id="TIGR00173">
    <property type="entry name" value="menD"/>
    <property type="match status" value="1"/>
</dbReference>
<dbReference type="InterPro" id="IPR012001">
    <property type="entry name" value="Thiamin_PyroP_enz_TPP-bd_dom"/>
</dbReference>
<dbReference type="Gene3D" id="3.40.50.970">
    <property type="match status" value="2"/>
</dbReference>
<evidence type="ECO:0000259" key="7">
    <source>
        <dbReference type="Pfam" id="PF02776"/>
    </source>
</evidence>
<dbReference type="EMBL" id="OP616811">
    <property type="protein sequence ID" value="WDA98796.1"/>
    <property type="molecule type" value="Genomic_DNA"/>
</dbReference>
<protein>
    <submittedName>
        <fullName evidence="9">2-succinyl-6-hydroxy-2, 4-cyclohexadiene-1-carboxylate synthase</fullName>
    </submittedName>
</protein>
<dbReference type="GO" id="GO:0070204">
    <property type="term" value="F:2-succinyl-5-enolpyruvyl-6-hydroxy-3-cyclohexene-1-carboxylic-acid synthase activity"/>
    <property type="evidence" value="ECO:0007669"/>
    <property type="project" value="InterPro"/>
</dbReference>
<dbReference type="InterPro" id="IPR029061">
    <property type="entry name" value="THDP-binding"/>
</dbReference>
<dbReference type="Pfam" id="PF16582">
    <property type="entry name" value="TPP_enzyme_M_2"/>
    <property type="match status" value="1"/>
</dbReference>
<gene>
    <name evidence="9" type="primary">menD</name>
    <name evidence="9" type="ORF">SCTW_014</name>
</gene>
<keyword evidence="3" id="KW-0460">Magnesium</keyword>
<evidence type="ECO:0000256" key="2">
    <source>
        <dbReference type="ARBA" id="ARBA00022723"/>
    </source>
</evidence>
<evidence type="ECO:0000256" key="1">
    <source>
        <dbReference type="ARBA" id="ARBA00022679"/>
    </source>
</evidence>
<dbReference type="PIRSF" id="PIRSF004983">
    <property type="entry name" value="MenD"/>
    <property type="match status" value="1"/>
</dbReference>
<dbReference type="InterPro" id="IPR004433">
    <property type="entry name" value="MenaQ_synth_MenD"/>
</dbReference>
<dbReference type="PANTHER" id="PTHR42916">
    <property type="entry name" value="2-SUCCINYL-5-ENOLPYRUVYL-6-HYDROXY-3-CYCLOHEXENE-1-CARBOXYLATE SYNTHASE"/>
    <property type="match status" value="1"/>
</dbReference>
<geneLocation type="plastid" evidence="9"/>
<dbReference type="SUPFAM" id="SSF52518">
    <property type="entry name" value="Thiamin diphosphate-binding fold (THDP-binding)"/>
    <property type="match status" value="2"/>
</dbReference>
<organism evidence="9">
    <name type="scientific">Sciadococcus taiwanensis</name>
    <dbReference type="NCBI Taxonomy" id="3028030"/>
    <lineage>
        <taxon>Eukaryota</taxon>
        <taxon>Rhodophyta</taxon>
        <taxon>Bangiophyceae</taxon>
        <taxon>Cavernulicolales</taxon>
        <taxon>Cavernulicolaceae</taxon>
        <taxon>Sciadococcus</taxon>
    </lineage>
</organism>
<dbReference type="CDD" id="cd02009">
    <property type="entry name" value="TPP_SHCHC_synthase"/>
    <property type="match status" value="1"/>
</dbReference>
<keyword evidence="2" id="KW-0479">Metal-binding</keyword>
<dbReference type="GO" id="GO:0030976">
    <property type="term" value="F:thiamine pyrophosphate binding"/>
    <property type="evidence" value="ECO:0007669"/>
    <property type="project" value="InterPro"/>
</dbReference>
<keyword evidence="9" id="KW-0934">Plastid</keyword>
<dbReference type="SUPFAM" id="SSF52467">
    <property type="entry name" value="DHS-like NAD/FAD-binding domain"/>
    <property type="match status" value="1"/>
</dbReference>
<evidence type="ECO:0000259" key="6">
    <source>
        <dbReference type="Pfam" id="PF02775"/>
    </source>
</evidence>
<proteinExistence type="inferred from homology"/>
<evidence type="ECO:0000313" key="9">
    <source>
        <dbReference type="EMBL" id="WDA98796.1"/>
    </source>
</evidence>
<evidence type="ECO:0000256" key="4">
    <source>
        <dbReference type="ARBA" id="ARBA00023052"/>
    </source>
</evidence>
<feature type="domain" description="Thiamine pyrophosphate enzyme N-terminal TPP-binding" evidence="7">
    <location>
        <begin position="17"/>
        <end position="129"/>
    </location>
</feature>
<reference evidence="9" key="1">
    <citation type="journal article" date="2023" name="J. Phycol.">
        <title>Revised classification of the Cyanidiophyceae based on plastid genome data with descriptions of the Cavernulicolales ord. nov. and Galdieriales ord. nov. (Rhodophyta).</title>
        <authorList>
            <person name="Park S.I."/>
            <person name="Cho C.H."/>
            <person name="Ciniglia C."/>
            <person name="Huang T.Y."/>
            <person name="Liu S.L."/>
            <person name="Bustamante D.E."/>
            <person name="Calderon M.S."/>
            <person name="Mansilla A."/>
            <person name="McDermott T."/>
            <person name="Andersen R.A."/>
            <person name="Yoon H.S."/>
        </authorList>
    </citation>
    <scope>NUCLEOTIDE SEQUENCE</scope>
</reference>
<dbReference type="InterPro" id="IPR029035">
    <property type="entry name" value="DHS-like_NAD/FAD-binding_dom"/>
</dbReference>
<dbReference type="GO" id="GO:0009234">
    <property type="term" value="P:menaquinone biosynthetic process"/>
    <property type="evidence" value="ECO:0007669"/>
    <property type="project" value="InterPro"/>
</dbReference>
<dbReference type="HAMAP" id="MF_01659">
    <property type="entry name" value="MenD"/>
    <property type="match status" value="1"/>
</dbReference>
<evidence type="ECO:0000256" key="5">
    <source>
        <dbReference type="ARBA" id="ARBA00023211"/>
    </source>
</evidence>
<dbReference type="AlphaFoldDB" id="A0A9Y1MWI7"/>
<accession>A0A9Y1MWI7</accession>
<dbReference type="CDD" id="cd07037">
    <property type="entry name" value="TPP_PYR_MenD"/>
    <property type="match status" value="1"/>
</dbReference>
<evidence type="ECO:0000256" key="3">
    <source>
        <dbReference type="ARBA" id="ARBA00022842"/>
    </source>
</evidence>
<dbReference type="Pfam" id="PF02776">
    <property type="entry name" value="TPP_enzyme_N"/>
    <property type="match status" value="1"/>
</dbReference>
<keyword evidence="4" id="KW-0786">Thiamine pyrophosphate</keyword>
<dbReference type="InterPro" id="IPR011766">
    <property type="entry name" value="TPP_enzyme_TPP-bd"/>
</dbReference>
<dbReference type="PANTHER" id="PTHR42916:SF1">
    <property type="entry name" value="PROTEIN PHYLLO, CHLOROPLASTIC"/>
    <property type="match status" value="1"/>
</dbReference>
<name>A0A9Y1MWI7_9RHOD</name>
<dbReference type="GO" id="GO:0046872">
    <property type="term" value="F:metal ion binding"/>
    <property type="evidence" value="ECO:0007669"/>
    <property type="project" value="UniProtKB-KW"/>
</dbReference>
<dbReference type="Pfam" id="PF02775">
    <property type="entry name" value="TPP_enzyme_C"/>
    <property type="match status" value="1"/>
</dbReference>
<dbReference type="Gene3D" id="3.40.50.1220">
    <property type="entry name" value="TPP-binding domain"/>
    <property type="match status" value="1"/>
</dbReference>
<keyword evidence="1" id="KW-0808">Transferase</keyword>
<sequence length="585" mass="67875">MELEKLKQKSIDEIWCQIIIEELLRQGTQHFFIAPGSRSTPLTLALARNQNANYSIHLDERSLGYHALGYSKSTNQPSVIITTSGTAVANLFPSLIEASLDFSPLIILTADRPHELRSTGANQTIDQVKFFHTYVRWYFEFPPPSEEIQLKFLLSTIDYAVFKTKVIAPGPVHINCLFKEPFLSKKVSPAYLHDHYFRQWNKNNTVFCEYPLNLSKFYINLLPYIGNFLKLEKGIIVLGGNLDEQLVYSISQLSTILQWPILPDILSSARLRNFNKNFIGYYNLVLKKYNIEKPDILLRFGTRLVSKELDQYIEKHNQIIYIHINNLLERFDPTHLTSINFTVEPKDFCIYLLEQLNQYPIQRKGYWISRWINYNEIIAEKLKLFFNFSNQLSEPGIIRFLFKIWPEGYIGYLGSSMPIRDADFFVDNHNALNVKLYSNRGASGIDGSIATAEGLSLGSNKNLICILGDLAFLHDLGSLSFIKNLTKNIIFVIINNYGGGIFSFLPIRKEQDIFETFFATPHNYNFVNIAQQFSLYYCKPTNYLEFKEQLNYCVQNNYKAIIEINSDRENNYEFHKWIDKSLEVE</sequence>